<evidence type="ECO:0000256" key="2">
    <source>
        <dbReference type="ARBA" id="ARBA00022692"/>
    </source>
</evidence>
<feature type="domain" description="Rhodopsin" evidence="8">
    <location>
        <begin position="31"/>
        <end position="267"/>
    </location>
</feature>
<keyword evidence="2 7" id="KW-0812">Transmembrane</keyword>
<sequence length="317" mass="36039">MASTGDDGDRVRCPLIWAHFTIVLSSVFVGLRFVSRWLMLRVCGWTDGAIVLSLLLSLGYTVVSIISIRRAYGLHAYDLTPEQLTDLYKAQYVAILLYGAAVNATKISILLLFLDVFNSTRLRRITKIVCAAVVVYFLWITGSNIGFCIPVQAFWDFTLPRDRCFSPVKWFIEMWLHIALDFVIFLLPIPVIRSMTLPRRQKHWLYFVFALGFAVCLVAIIRLYYMYRMVTSSDEIAESNMLFILCFLELSLSIAIPCLITLKPLVDRVFPKLLASRNNSNLNFDGSPRDITDSAPPPTISSAPTRRQTTDVDMQEV</sequence>
<feature type="transmembrane region" description="Helical" evidence="7">
    <location>
        <begin position="204"/>
        <end position="227"/>
    </location>
</feature>
<feature type="transmembrane region" description="Helical" evidence="7">
    <location>
        <begin position="16"/>
        <end position="38"/>
    </location>
</feature>
<accession>A0AAJ0F3V8</accession>
<organism evidence="9 10">
    <name type="scientific">Echria macrotheca</name>
    <dbReference type="NCBI Taxonomy" id="438768"/>
    <lineage>
        <taxon>Eukaryota</taxon>
        <taxon>Fungi</taxon>
        <taxon>Dikarya</taxon>
        <taxon>Ascomycota</taxon>
        <taxon>Pezizomycotina</taxon>
        <taxon>Sordariomycetes</taxon>
        <taxon>Sordariomycetidae</taxon>
        <taxon>Sordariales</taxon>
        <taxon>Schizotheciaceae</taxon>
        <taxon>Echria</taxon>
    </lineage>
</organism>
<protein>
    <recommendedName>
        <fullName evidence="8">Rhodopsin domain-containing protein</fullName>
    </recommendedName>
</protein>
<keyword evidence="4 7" id="KW-0472">Membrane</keyword>
<proteinExistence type="inferred from homology"/>
<feature type="transmembrane region" description="Helical" evidence="7">
    <location>
        <begin position="92"/>
        <end position="116"/>
    </location>
</feature>
<evidence type="ECO:0000256" key="7">
    <source>
        <dbReference type="SAM" id="Phobius"/>
    </source>
</evidence>
<gene>
    <name evidence="9" type="ORF">QBC47DRAFT_32223</name>
</gene>
<evidence type="ECO:0000256" key="6">
    <source>
        <dbReference type="SAM" id="MobiDB-lite"/>
    </source>
</evidence>
<evidence type="ECO:0000256" key="4">
    <source>
        <dbReference type="ARBA" id="ARBA00023136"/>
    </source>
</evidence>
<evidence type="ECO:0000256" key="1">
    <source>
        <dbReference type="ARBA" id="ARBA00004141"/>
    </source>
</evidence>
<feature type="transmembrane region" description="Helical" evidence="7">
    <location>
        <begin position="174"/>
        <end position="192"/>
    </location>
</feature>
<dbReference type="GO" id="GO:0016020">
    <property type="term" value="C:membrane"/>
    <property type="evidence" value="ECO:0007669"/>
    <property type="project" value="UniProtKB-SubCell"/>
</dbReference>
<dbReference type="Pfam" id="PF20684">
    <property type="entry name" value="Fung_rhodopsin"/>
    <property type="match status" value="1"/>
</dbReference>
<feature type="transmembrane region" description="Helical" evidence="7">
    <location>
        <begin position="50"/>
        <end position="72"/>
    </location>
</feature>
<feature type="region of interest" description="Disordered" evidence="6">
    <location>
        <begin position="285"/>
        <end position="317"/>
    </location>
</feature>
<evidence type="ECO:0000259" key="8">
    <source>
        <dbReference type="Pfam" id="PF20684"/>
    </source>
</evidence>
<feature type="transmembrane region" description="Helical" evidence="7">
    <location>
        <begin position="128"/>
        <end position="154"/>
    </location>
</feature>
<name>A0AAJ0F3V8_9PEZI</name>
<reference evidence="9" key="1">
    <citation type="submission" date="2023-06" db="EMBL/GenBank/DDBJ databases">
        <title>Genome-scale phylogeny and comparative genomics of the fungal order Sordariales.</title>
        <authorList>
            <consortium name="Lawrence Berkeley National Laboratory"/>
            <person name="Hensen N."/>
            <person name="Bonometti L."/>
            <person name="Westerberg I."/>
            <person name="Brannstrom I.O."/>
            <person name="Guillou S."/>
            <person name="Cros-Aarteil S."/>
            <person name="Calhoun S."/>
            <person name="Haridas S."/>
            <person name="Kuo A."/>
            <person name="Mondo S."/>
            <person name="Pangilinan J."/>
            <person name="Riley R."/>
            <person name="Labutti K."/>
            <person name="Andreopoulos B."/>
            <person name="Lipzen A."/>
            <person name="Chen C."/>
            <person name="Yanf M."/>
            <person name="Daum C."/>
            <person name="Ng V."/>
            <person name="Clum A."/>
            <person name="Steindorff A."/>
            <person name="Ohm R."/>
            <person name="Martin F."/>
            <person name="Silar P."/>
            <person name="Natvig D."/>
            <person name="Lalanne C."/>
            <person name="Gautier V."/>
            <person name="Ament-Velasquez S.L."/>
            <person name="Kruys A."/>
            <person name="Hutchinson M.I."/>
            <person name="Powell A.J."/>
            <person name="Barry K."/>
            <person name="Miller A.N."/>
            <person name="Grigoriev I.V."/>
            <person name="Debuchy R."/>
            <person name="Gladieux P."/>
            <person name="Thoren M.H."/>
            <person name="Johannesson H."/>
        </authorList>
    </citation>
    <scope>NUCLEOTIDE SEQUENCE</scope>
    <source>
        <strain evidence="9">PSN4</strain>
    </source>
</reference>
<dbReference type="AlphaFoldDB" id="A0AAJ0F3V8"/>
<dbReference type="InterPro" id="IPR049326">
    <property type="entry name" value="Rhodopsin_dom_fungi"/>
</dbReference>
<evidence type="ECO:0000313" key="9">
    <source>
        <dbReference type="EMBL" id="KAK1753926.1"/>
    </source>
</evidence>
<dbReference type="Proteomes" id="UP001239445">
    <property type="component" value="Unassembled WGS sequence"/>
</dbReference>
<comment type="caution">
    <text evidence="9">The sequence shown here is derived from an EMBL/GenBank/DDBJ whole genome shotgun (WGS) entry which is preliminary data.</text>
</comment>
<dbReference type="PANTHER" id="PTHR33048:SF47">
    <property type="entry name" value="INTEGRAL MEMBRANE PROTEIN-RELATED"/>
    <property type="match status" value="1"/>
</dbReference>
<feature type="transmembrane region" description="Helical" evidence="7">
    <location>
        <begin position="239"/>
        <end position="262"/>
    </location>
</feature>
<keyword evidence="10" id="KW-1185">Reference proteome</keyword>
<dbReference type="PANTHER" id="PTHR33048">
    <property type="entry name" value="PTH11-LIKE INTEGRAL MEMBRANE PROTEIN (AFU_ORTHOLOGUE AFUA_5G11245)"/>
    <property type="match status" value="1"/>
</dbReference>
<dbReference type="InterPro" id="IPR052337">
    <property type="entry name" value="SAT4-like"/>
</dbReference>
<comment type="similarity">
    <text evidence="5">Belongs to the SAT4 family.</text>
</comment>
<evidence type="ECO:0000313" key="10">
    <source>
        <dbReference type="Proteomes" id="UP001239445"/>
    </source>
</evidence>
<comment type="subcellular location">
    <subcellularLocation>
        <location evidence="1">Membrane</location>
        <topology evidence="1">Multi-pass membrane protein</topology>
    </subcellularLocation>
</comment>
<dbReference type="EMBL" id="MU839836">
    <property type="protein sequence ID" value="KAK1753926.1"/>
    <property type="molecule type" value="Genomic_DNA"/>
</dbReference>
<keyword evidence="3 7" id="KW-1133">Transmembrane helix</keyword>
<evidence type="ECO:0000256" key="3">
    <source>
        <dbReference type="ARBA" id="ARBA00022989"/>
    </source>
</evidence>
<evidence type="ECO:0000256" key="5">
    <source>
        <dbReference type="ARBA" id="ARBA00038359"/>
    </source>
</evidence>